<dbReference type="Gene3D" id="3.30.2400.10">
    <property type="entry name" value="Major capsid protein gp5"/>
    <property type="match status" value="1"/>
</dbReference>
<feature type="domain" description="Phage capsid-like C-terminal" evidence="3">
    <location>
        <begin position="32"/>
        <end position="321"/>
    </location>
</feature>
<sequence length="323" mass="34015">MPAPAYNPDNEAKIETVSKILGANAGNEAAFPKTVVKGIWDNAMNGSVVQSLAGSVPVSINGTAIPIPVGQPTAGIVQEGGLKPVATLSSKVKTVTPVKAAVMILYSEETAKADPLGEYSRIQRALGEAIARAIDTAVIHGIDANTGTAITGKEALTSTTKVQELDLASTATGYFTKQLSAAYDKVVLDDADEAEFGFDHFLLAPKFRSNLVNALDAQGRPLYQQAPDITAKFGTVLGVPATYSRAVSGYEKAKVPAAKLLGIGGDFKDALRLGFVETITYRKATERAGGVDLFDRNMGAILAEAQFGWVLRDPRAFVKITSK</sequence>
<dbReference type="EMBL" id="BK015125">
    <property type="protein sequence ID" value="DAD91957.1"/>
    <property type="molecule type" value="Genomic_DNA"/>
</dbReference>
<keyword evidence="2" id="KW-0946">Virion</keyword>
<dbReference type="Pfam" id="PF05065">
    <property type="entry name" value="Phage_capsid"/>
    <property type="match status" value="1"/>
</dbReference>
<organism evidence="4">
    <name type="scientific">Siphoviridae sp. ctdoa10</name>
    <dbReference type="NCBI Taxonomy" id="2826400"/>
    <lineage>
        <taxon>Viruses</taxon>
        <taxon>Duplodnaviria</taxon>
        <taxon>Heunggongvirae</taxon>
        <taxon>Uroviricota</taxon>
        <taxon>Caudoviricetes</taxon>
    </lineage>
</organism>
<dbReference type="Gene3D" id="3.30.2320.10">
    <property type="entry name" value="hypothetical protein PF0899 domain"/>
    <property type="match status" value="1"/>
</dbReference>
<proteinExistence type="predicted"/>
<reference evidence="4" key="1">
    <citation type="journal article" date="2021" name="Proc. Natl. Acad. Sci. U.S.A.">
        <title>A Catalog of Tens of Thousands of Viruses from Human Metagenomes Reveals Hidden Associations with Chronic Diseases.</title>
        <authorList>
            <person name="Tisza M.J."/>
            <person name="Buck C.B."/>
        </authorList>
    </citation>
    <scope>NUCLEOTIDE SEQUENCE</scope>
    <source>
        <strain evidence="4">Ctdoa10</strain>
    </source>
</reference>
<evidence type="ECO:0000256" key="2">
    <source>
        <dbReference type="ARBA" id="ARBA00022844"/>
    </source>
</evidence>
<accession>A0A8S5NAX7</accession>
<comment type="subcellular location">
    <subcellularLocation>
        <location evidence="1">Virion</location>
    </subcellularLocation>
</comment>
<dbReference type="InterPro" id="IPR054612">
    <property type="entry name" value="Phage_capsid-like_C"/>
</dbReference>
<dbReference type="InterPro" id="IPR024455">
    <property type="entry name" value="Phage_capsid"/>
</dbReference>
<evidence type="ECO:0000313" key="4">
    <source>
        <dbReference type="EMBL" id="DAD91957.1"/>
    </source>
</evidence>
<protein>
    <submittedName>
        <fullName evidence="4">Major capsid protein</fullName>
    </submittedName>
</protein>
<evidence type="ECO:0000259" key="3">
    <source>
        <dbReference type="Pfam" id="PF05065"/>
    </source>
</evidence>
<dbReference type="GO" id="GO:0044423">
    <property type="term" value="C:virion component"/>
    <property type="evidence" value="ECO:0007669"/>
    <property type="project" value="UniProtKB-KW"/>
</dbReference>
<name>A0A8S5NAX7_9CAUD</name>
<dbReference type="NCBIfam" id="TIGR01554">
    <property type="entry name" value="major_cap_HK97"/>
    <property type="match status" value="1"/>
</dbReference>
<dbReference type="SUPFAM" id="SSF56563">
    <property type="entry name" value="Major capsid protein gp5"/>
    <property type="match status" value="1"/>
</dbReference>
<evidence type="ECO:0000256" key="1">
    <source>
        <dbReference type="ARBA" id="ARBA00004328"/>
    </source>
</evidence>